<dbReference type="Proteomes" id="UP001203058">
    <property type="component" value="Unassembled WGS sequence"/>
</dbReference>
<keyword evidence="1" id="KW-0133">Cell shape</keyword>
<comment type="caution">
    <text evidence="4">The sequence shown here is derived from an EMBL/GenBank/DDBJ whole genome shotgun (WGS) entry which is preliminary data.</text>
</comment>
<name>A0ABS9VIL7_9SPHN</name>
<keyword evidence="1" id="KW-0573">Peptidoglycan synthesis</keyword>
<feature type="signal peptide" evidence="2">
    <location>
        <begin position="1"/>
        <end position="22"/>
    </location>
</feature>
<keyword evidence="5" id="KW-1185">Reference proteome</keyword>
<feature type="chain" id="PRO_5045719826" evidence="2">
    <location>
        <begin position="23"/>
        <end position="202"/>
    </location>
</feature>
<comment type="pathway">
    <text evidence="1">Cell wall biogenesis; peptidoglycan biosynthesis.</text>
</comment>
<protein>
    <submittedName>
        <fullName evidence="4">L,D-transpeptidase</fullName>
    </submittedName>
</protein>
<feature type="domain" description="L,D-TPase catalytic" evidence="3">
    <location>
        <begin position="46"/>
        <end position="186"/>
    </location>
</feature>
<dbReference type="InterPro" id="IPR005490">
    <property type="entry name" value="LD_TPept_cat_dom"/>
</dbReference>
<evidence type="ECO:0000256" key="2">
    <source>
        <dbReference type="SAM" id="SignalP"/>
    </source>
</evidence>
<proteinExistence type="predicted"/>
<dbReference type="RefSeq" id="WP_241445417.1">
    <property type="nucleotide sequence ID" value="NZ_JAKZHW010000001.1"/>
</dbReference>
<keyword evidence="2" id="KW-0732">Signal</keyword>
<evidence type="ECO:0000313" key="5">
    <source>
        <dbReference type="Proteomes" id="UP001203058"/>
    </source>
</evidence>
<feature type="active site" description="Proton donor/acceptor" evidence="1">
    <location>
        <position position="131"/>
    </location>
</feature>
<evidence type="ECO:0000259" key="3">
    <source>
        <dbReference type="PROSITE" id="PS52029"/>
    </source>
</evidence>
<evidence type="ECO:0000313" key="4">
    <source>
        <dbReference type="EMBL" id="MCH8614815.1"/>
    </source>
</evidence>
<dbReference type="PROSITE" id="PS52029">
    <property type="entry name" value="LD_TPASE"/>
    <property type="match status" value="1"/>
</dbReference>
<feature type="active site" description="Nucleophile" evidence="1">
    <location>
        <position position="160"/>
    </location>
</feature>
<gene>
    <name evidence="4" type="ORF">LZ016_01670</name>
</gene>
<reference evidence="4 5" key="1">
    <citation type="submission" date="2022-03" db="EMBL/GenBank/DDBJ databases">
        <authorList>
            <person name="Jo J.-H."/>
            <person name="Im W.-T."/>
        </authorList>
    </citation>
    <scope>NUCLEOTIDE SEQUENCE [LARGE SCALE GENOMIC DNA]</scope>
    <source>
        <strain evidence="4 5">SM33</strain>
    </source>
</reference>
<sequence>MRFAGPPACAFLAVCAASPVMAQMPSAKASQVIGWVASTGDARGRPFMIIDKVGAEIFVYDRTGRFMGSTPALVGSTRGDHEVVGIGDRELSDIKPSERTTPAGRYVAIIGPSNGLGRVLWIDIPGAVALHPVITNHPQEHRVERLRSETPADNRITYGCINISPMFYENVVRPLFTSHGGVVYILPEKRSLASTFPGYRVQ</sequence>
<keyword evidence="1" id="KW-0961">Cell wall biogenesis/degradation</keyword>
<evidence type="ECO:0000256" key="1">
    <source>
        <dbReference type="PROSITE-ProRule" id="PRU01373"/>
    </source>
</evidence>
<dbReference type="EMBL" id="JAKZHW010000001">
    <property type="protein sequence ID" value="MCH8614815.1"/>
    <property type="molecule type" value="Genomic_DNA"/>
</dbReference>
<accession>A0ABS9VIL7</accession>
<organism evidence="4 5">
    <name type="scientific">Sphingomonas telluris</name>
    <dbReference type="NCBI Taxonomy" id="2907998"/>
    <lineage>
        <taxon>Bacteria</taxon>
        <taxon>Pseudomonadati</taxon>
        <taxon>Pseudomonadota</taxon>
        <taxon>Alphaproteobacteria</taxon>
        <taxon>Sphingomonadales</taxon>
        <taxon>Sphingomonadaceae</taxon>
        <taxon>Sphingomonas</taxon>
    </lineage>
</organism>